<feature type="non-terminal residue" evidence="2">
    <location>
        <position position="862"/>
    </location>
</feature>
<dbReference type="PANTHER" id="PTHR33266:SF1">
    <property type="entry name" value="F-BOX DOMAIN-CONTAINING PROTEIN"/>
    <property type="match status" value="1"/>
</dbReference>
<sequence>MSCPYPNCNNLVDILEEFFALPPRQDSDLSTASVIGRMEKHLTIVSQGNADENMVDVNDSRSENTSISEADERSRSNNGSANLESNKRPLEEGAQSSKSADIMHAENFSTQFLADAFRREYRDPSGVITYLHKKLCDYAAAWDLDNYYFPGTAGVQTTGSGKSKSFITMSEKGVYVIYCSFMPENATGFPKRSTIADYLNSDNLLAIEIERRFICFICACLDAVAICHHEGINPRHLLDNHLPSGSESDNKFWQWIRIHMEQVSEELQPDSSQPITHTCIAEVMGYYTRYANIEQQYSSQDFLTKQPERNEFYPLAPAGIPEHADETHSKNAQVDGSGVFADTTSRISNLALPVGLDPSEHVVGGGRKLYQPLYLLACVDVDIQEISNHTLDEVFVPAVLFRYGRPLWSSLIGRETHEGIRRLAASKLVGGGERYLKLWNDDNPELFHELEALSILRSRFPFQVYRSDMSSELVAGYLSWCLYISEDRWLVNSSMPSEAVIADAGARWMSKQRVLKQLLSHLIKAITTGCIDAGQGGEISTQALAILARDKVARHINTPLGNDSVPFMSTPMFLKDFLQALFAPSVAKSVAERSLKLSKKTKLMDVVAIGKIAFTHFVYVDRIPNIAEMLLLFARGAAVCCRRGQPGCDLIIIILLPNENDQYILQEQNITYLLIQVKNYHNRAKDPEYKTSATTKLSSAFAGIEQAPRHLYLSMYMGFGGKKAWHEFPEPGVPVSANDDILKDYLVKGPAYESKLQQLCSSCLTQKTVETIRRYRQISFAVFGFDAELYPCCVFQENLLPQQHKRQRISTNKCFVQIWGGSHESQFAMELGPETTCIVNCIHRLLRSFPDPVSFHSNEVEK</sequence>
<dbReference type="OrthoDB" id="107110at2759"/>
<accession>A0A9N8ZTE6</accession>
<evidence type="ECO:0000256" key="1">
    <source>
        <dbReference type="SAM" id="MobiDB-lite"/>
    </source>
</evidence>
<protein>
    <submittedName>
        <fullName evidence="2">10412_t:CDS:1</fullName>
    </submittedName>
</protein>
<dbReference type="EMBL" id="CAJVPI010000241">
    <property type="protein sequence ID" value="CAG8506697.1"/>
    <property type="molecule type" value="Genomic_DNA"/>
</dbReference>
<dbReference type="AlphaFoldDB" id="A0A9N8ZTE6"/>
<comment type="caution">
    <text evidence="2">The sequence shown here is derived from an EMBL/GenBank/DDBJ whole genome shotgun (WGS) entry which is preliminary data.</text>
</comment>
<reference evidence="2" key="1">
    <citation type="submission" date="2021-06" db="EMBL/GenBank/DDBJ databases">
        <authorList>
            <person name="Kallberg Y."/>
            <person name="Tangrot J."/>
            <person name="Rosling A."/>
        </authorList>
    </citation>
    <scope>NUCLEOTIDE SEQUENCE</scope>
    <source>
        <strain evidence="2">BR232B</strain>
    </source>
</reference>
<dbReference type="Proteomes" id="UP000789739">
    <property type="component" value="Unassembled WGS sequence"/>
</dbReference>
<feature type="region of interest" description="Disordered" evidence="1">
    <location>
        <begin position="46"/>
        <end position="98"/>
    </location>
</feature>
<evidence type="ECO:0000313" key="3">
    <source>
        <dbReference type="Proteomes" id="UP000789739"/>
    </source>
</evidence>
<name>A0A9N8ZTE6_9GLOM</name>
<proteinExistence type="predicted"/>
<gene>
    <name evidence="2" type="ORF">PBRASI_LOCUS2894</name>
</gene>
<dbReference type="PANTHER" id="PTHR33266">
    <property type="entry name" value="CHROMOSOME 15, WHOLE GENOME SHOTGUN SEQUENCE"/>
    <property type="match status" value="1"/>
</dbReference>
<evidence type="ECO:0000313" key="2">
    <source>
        <dbReference type="EMBL" id="CAG8506697.1"/>
    </source>
</evidence>
<organism evidence="2 3">
    <name type="scientific">Paraglomus brasilianum</name>
    <dbReference type="NCBI Taxonomy" id="144538"/>
    <lineage>
        <taxon>Eukaryota</taxon>
        <taxon>Fungi</taxon>
        <taxon>Fungi incertae sedis</taxon>
        <taxon>Mucoromycota</taxon>
        <taxon>Glomeromycotina</taxon>
        <taxon>Glomeromycetes</taxon>
        <taxon>Paraglomerales</taxon>
        <taxon>Paraglomeraceae</taxon>
        <taxon>Paraglomus</taxon>
    </lineage>
</organism>
<keyword evidence="3" id="KW-1185">Reference proteome</keyword>